<keyword evidence="4" id="KW-0732">Signal</keyword>
<evidence type="ECO:0000313" key="6">
    <source>
        <dbReference type="Proteomes" id="UP000494165"/>
    </source>
</evidence>
<evidence type="ECO:0000256" key="2">
    <source>
        <dbReference type="ARBA" id="ARBA00022980"/>
    </source>
</evidence>
<dbReference type="OrthoDB" id="428974at2759"/>
<dbReference type="GO" id="GO:0000028">
    <property type="term" value="P:ribosomal small subunit assembly"/>
    <property type="evidence" value="ECO:0007669"/>
    <property type="project" value="TreeGrafter"/>
</dbReference>
<evidence type="ECO:0000256" key="3">
    <source>
        <dbReference type="ARBA" id="ARBA00023274"/>
    </source>
</evidence>
<accession>A0A8S1BTM8</accession>
<evidence type="ECO:0000256" key="4">
    <source>
        <dbReference type="SAM" id="SignalP"/>
    </source>
</evidence>
<dbReference type="GO" id="GO:0002181">
    <property type="term" value="P:cytoplasmic translation"/>
    <property type="evidence" value="ECO:0007669"/>
    <property type="project" value="UniProtKB-ARBA"/>
</dbReference>
<keyword evidence="2" id="KW-0689">Ribosomal protein</keyword>
<dbReference type="InterPro" id="IPR036390">
    <property type="entry name" value="WH_DNA-bd_sf"/>
</dbReference>
<dbReference type="Proteomes" id="UP000494165">
    <property type="component" value="Unassembled WGS sequence"/>
</dbReference>
<evidence type="ECO:0008006" key="7">
    <source>
        <dbReference type="Google" id="ProtNLM"/>
    </source>
</evidence>
<feature type="signal peptide" evidence="4">
    <location>
        <begin position="1"/>
        <end position="19"/>
    </location>
</feature>
<dbReference type="InterPro" id="IPR018277">
    <property type="entry name" value="Ribosomal_eS19_CS"/>
</dbReference>
<reference evidence="5 6" key="1">
    <citation type="submission" date="2020-04" db="EMBL/GenBank/DDBJ databases">
        <authorList>
            <person name="Alioto T."/>
            <person name="Alioto T."/>
            <person name="Gomez Garrido J."/>
        </authorList>
    </citation>
    <scope>NUCLEOTIDE SEQUENCE [LARGE SCALE GENOMIC DNA]</scope>
</reference>
<dbReference type="InterPro" id="IPR001266">
    <property type="entry name" value="Ribosomal_eS19"/>
</dbReference>
<keyword evidence="3" id="KW-0687">Ribonucleoprotein</keyword>
<dbReference type="AlphaFoldDB" id="A0A8S1BTM8"/>
<proteinExistence type="inferred from homology"/>
<evidence type="ECO:0000256" key="1">
    <source>
        <dbReference type="ARBA" id="ARBA00010014"/>
    </source>
</evidence>
<dbReference type="SMART" id="SM01413">
    <property type="entry name" value="Ribosomal_S19e"/>
    <property type="match status" value="1"/>
</dbReference>
<dbReference type="SUPFAM" id="SSF46785">
    <property type="entry name" value="Winged helix' DNA-binding domain"/>
    <property type="match status" value="1"/>
</dbReference>
<dbReference type="EMBL" id="CADEPI010000002">
    <property type="protein sequence ID" value="CAB3359927.1"/>
    <property type="molecule type" value="Genomic_DNA"/>
</dbReference>
<organism evidence="5 6">
    <name type="scientific">Cloeon dipterum</name>
    <dbReference type="NCBI Taxonomy" id="197152"/>
    <lineage>
        <taxon>Eukaryota</taxon>
        <taxon>Metazoa</taxon>
        <taxon>Ecdysozoa</taxon>
        <taxon>Arthropoda</taxon>
        <taxon>Hexapoda</taxon>
        <taxon>Insecta</taxon>
        <taxon>Pterygota</taxon>
        <taxon>Palaeoptera</taxon>
        <taxon>Ephemeroptera</taxon>
        <taxon>Pisciforma</taxon>
        <taxon>Baetidae</taxon>
        <taxon>Cloeon</taxon>
    </lineage>
</organism>
<dbReference type="PANTHER" id="PTHR11710">
    <property type="entry name" value="40S RIBOSOMAL PROTEIN S19"/>
    <property type="match status" value="1"/>
</dbReference>
<dbReference type="GO" id="GO:0003723">
    <property type="term" value="F:RNA binding"/>
    <property type="evidence" value="ECO:0007669"/>
    <property type="project" value="TreeGrafter"/>
</dbReference>
<comment type="caution">
    <text evidence="5">The sequence shown here is derived from an EMBL/GenBank/DDBJ whole genome shotgun (WGS) entry which is preliminary data.</text>
</comment>
<comment type="similarity">
    <text evidence="1">Belongs to the eukaryotic ribosomal protein eS19 family.</text>
</comment>
<name>A0A8S1BTM8_9INSE</name>
<evidence type="ECO:0000313" key="5">
    <source>
        <dbReference type="EMBL" id="CAB3359927.1"/>
    </source>
</evidence>
<dbReference type="PROSITE" id="PS00628">
    <property type="entry name" value="RIBOSOMAL_S19E"/>
    <property type="match status" value="1"/>
</dbReference>
<dbReference type="FunFam" id="1.10.10.10:FF:000118">
    <property type="entry name" value="40S ribosomal protein S19"/>
    <property type="match status" value="1"/>
</dbReference>
<dbReference type="GO" id="GO:0022627">
    <property type="term" value="C:cytosolic small ribosomal subunit"/>
    <property type="evidence" value="ECO:0007669"/>
    <property type="project" value="TreeGrafter"/>
</dbReference>
<dbReference type="Pfam" id="PF01090">
    <property type="entry name" value="Ribosomal_S19e"/>
    <property type="match status" value="1"/>
</dbReference>
<dbReference type="InterPro" id="IPR036388">
    <property type="entry name" value="WH-like_DNA-bd_sf"/>
</dbReference>
<dbReference type="GO" id="GO:0003735">
    <property type="term" value="F:structural constituent of ribosome"/>
    <property type="evidence" value="ECO:0007669"/>
    <property type="project" value="InterPro"/>
</dbReference>
<gene>
    <name evidence="5" type="ORF">CLODIP_2_CD07904</name>
</gene>
<dbReference type="Gene3D" id="1.10.10.10">
    <property type="entry name" value="Winged helix-like DNA-binding domain superfamily/Winged helix DNA-binding domain"/>
    <property type="match status" value="1"/>
</dbReference>
<feature type="chain" id="PRO_5035852391" description="40S ribosomal protein S19" evidence="4">
    <location>
        <begin position="20"/>
        <end position="237"/>
    </location>
</feature>
<sequence length="237" mass="26582">MRSYHQLSFILCTVTVGRGVGVSKNNASCYVGIWLVYIYRSCCSMIMTKSSIISKEAEANDRVSLACRCRLHDPDVQTHQTKTIGVVHIITSSFEMPSVTVKDVDQHKFVRAFAAFLKMSGKMKVPDWVDLVKTAKFKELAPYDEDWYFTRCSAIARHMYIRAPIGVGSITKIFGGRKRNGVSPSHFCRSSGSVARKALQSLEQLKLIEKTPDGGRRLTSQGRRDLDRIAAQVKAKK</sequence>
<dbReference type="PANTHER" id="PTHR11710:SF0">
    <property type="entry name" value="40S RIBOSOMAL PROTEIN S19"/>
    <property type="match status" value="1"/>
</dbReference>
<keyword evidence="6" id="KW-1185">Reference proteome</keyword>
<protein>
    <recommendedName>
        <fullName evidence="7">40S ribosomal protein S19</fullName>
    </recommendedName>
</protein>